<accession>A0AAV1A6Y2</accession>
<sequence>MLFEIALTVNPLAFEGFGEVYEPVLRLSLAGFRHPSLSGSSLVEGTTLWIQAGSLGGVTVNHVRSDLSLQIRTHKRRILPMALCESALYPRILTQQDPRNRIRIFFSLFRWGKAKREDFRKKASSADDLEVGRQGGQGKTETTDTESGLDHRIDTLWLVSMPASLRSIKGAVP</sequence>
<proteinExistence type="predicted"/>
<evidence type="ECO:0000313" key="3">
    <source>
        <dbReference type="Proteomes" id="UP001157006"/>
    </source>
</evidence>
<gene>
    <name evidence="2" type="ORF">VFH_III216520</name>
</gene>
<evidence type="ECO:0000313" key="2">
    <source>
        <dbReference type="EMBL" id="CAI8606151.1"/>
    </source>
</evidence>
<dbReference type="EMBL" id="OX451738">
    <property type="protein sequence ID" value="CAI8606151.1"/>
    <property type="molecule type" value="Genomic_DNA"/>
</dbReference>
<organism evidence="2 3">
    <name type="scientific">Vicia faba</name>
    <name type="common">Broad bean</name>
    <name type="synonym">Faba vulgaris</name>
    <dbReference type="NCBI Taxonomy" id="3906"/>
    <lineage>
        <taxon>Eukaryota</taxon>
        <taxon>Viridiplantae</taxon>
        <taxon>Streptophyta</taxon>
        <taxon>Embryophyta</taxon>
        <taxon>Tracheophyta</taxon>
        <taxon>Spermatophyta</taxon>
        <taxon>Magnoliopsida</taxon>
        <taxon>eudicotyledons</taxon>
        <taxon>Gunneridae</taxon>
        <taxon>Pentapetalae</taxon>
        <taxon>rosids</taxon>
        <taxon>fabids</taxon>
        <taxon>Fabales</taxon>
        <taxon>Fabaceae</taxon>
        <taxon>Papilionoideae</taxon>
        <taxon>50 kb inversion clade</taxon>
        <taxon>NPAAA clade</taxon>
        <taxon>Hologalegina</taxon>
        <taxon>IRL clade</taxon>
        <taxon>Fabeae</taxon>
        <taxon>Vicia</taxon>
    </lineage>
</organism>
<dbReference type="Proteomes" id="UP001157006">
    <property type="component" value="Chromosome 3"/>
</dbReference>
<feature type="region of interest" description="Disordered" evidence="1">
    <location>
        <begin position="123"/>
        <end position="148"/>
    </location>
</feature>
<protein>
    <submittedName>
        <fullName evidence="2">Uncharacterized protein</fullName>
    </submittedName>
</protein>
<name>A0AAV1A6Y2_VICFA</name>
<reference evidence="2 3" key="1">
    <citation type="submission" date="2023-01" db="EMBL/GenBank/DDBJ databases">
        <authorList>
            <person name="Kreplak J."/>
        </authorList>
    </citation>
    <scope>NUCLEOTIDE SEQUENCE [LARGE SCALE GENOMIC DNA]</scope>
</reference>
<dbReference type="AlphaFoldDB" id="A0AAV1A6Y2"/>
<keyword evidence="3" id="KW-1185">Reference proteome</keyword>
<evidence type="ECO:0000256" key="1">
    <source>
        <dbReference type="SAM" id="MobiDB-lite"/>
    </source>
</evidence>